<organism evidence="5 6">
    <name type="scientific">Lederbergia graminis</name>
    <dbReference type="NCBI Taxonomy" id="735518"/>
    <lineage>
        <taxon>Bacteria</taxon>
        <taxon>Bacillati</taxon>
        <taxon>Bacillota</taxon>
        <taxon>Bacilli</taxon>
        <taxon>Bacillales</taxon>
        <taxon>Bacillaceae</taxon>
        <taxon>Lederbergia</taxon>
    </lineage>
</organism>
<gene>
    <name evidence="5" type="ORF">ACFPM4_08100</name>
</gene>
<dbReference type="InterPro" id="IPR036249">
    <property type="entry name" value="Thioredoxin-like_sf"/>
</dbReference>
<dbReference type="PANTHER" id="PTHR12151:SF25">
    <property type="entry name" value="LINALOOL DEHYDRATASE_ISOMERASE DOMAIN-CONTAINING PROTEIN"/>
    <property type="match status" value="1"/>
</dbReference>
<dbReference type="PANTHER" id="PTHR12151">
    <property type="entry name" value="ELECTRON TRANSPORT PROTIN SCO1/SENC FAMILY MEMBER"/>
    <property type="match status" value="1"/>
</dbReference>
<dbReference type="RefSeq" id="WP_144924297.1">
    <property type="nucleotide sequence ID" value="NZ_JBHSMC010000011.1"/>
</dbReference>
<evidence type="ECO:0000256" key="1">
    <source>
        <dbReference type="ARBA" id="ARBA00010996"/>
    </source>
</evidence>
<feature type="domain" description="Thioredoxin" evidence="4">
    <location>
        <begin position="23"/>
        <end position="191"/>
    </location>
</feature>
<evidence type="ECO:0000256" key="3">
    <source>
        <dbReference type="SAM" id="SignalP"/>
    </source>
</evidence>
<evidence type="ECO:0000259" key="4">
    <source>
        <dbReference type="PROSITE" id="PS51352"/>
    </source>
</evidence>
<feature type="chain" id="PRO_5046674635" evidence="3">
    <location>
        <begin position="20"/>
        <end position="191"/>
    </location>
</feature>
<comment type="caution">
    <text evidence="5">The sequence shown here is derived from an EMBL/GenBank/DDBJ whole genome shotgun (WGS) entry which is preliminary data.</text>
</comment>
<evidence type="ECO:0000313" key="5">
    <source>
        <dbReference type="EMBL" id="MFC5464714.1"/>
    </source>
</evidence>
<dbReference type="InterPro" id="IPR003782">
    <property type="entry name" value="SCO1/SenC"/>
</dbReference>
<dbReference type="Pfam" id="PF02630">
    <property type="entry name" value="SCO1-SenC"/>
    <property type="match status" value="1"/>
</dbReference>
<dbReference type="InterPro" id="IPR013766">
    <property type="entry name" value="Thioredoxin_domain"/>
</dbReference>
<keyword evidence="6" id="KW-1185">Reference proteome</keyword>
<keyword evidence="2" id="KW-0186">Copper</keyword>
<dbReference type="EMBL" id="JBHSMC010000011">
    <property type="protein sequence ID" value="MFC5464714.1"/>
    <property type="molecule type" value="Genomic_DNA"/>
</dbReference>
<protein>
    <submittedName>
        <fullName evidence="5">SCO family protein</fullName>
    </submittedName>
</protein>
<keyword evidence="3" id="KW-0732">Signal</keyword>
<comment type="similarity">
    <text evidence="1">Belongs to the SCO1/2 family.</text>
</comment>
<dbReference type="PROSITE" id="PS51352">
    <property type="entry name" value="THIOREDOXIN_2"/>
    <property type="match status" value="1"/>
</dbReference>
<reference evidence="6" key="1">
    <citation type="journal article" date="2019" name="Int. J. Syst. Evol. Microbiol.">
        <title>The Global Catalogue of Microorganisms (GCM) 10K type strain sequencing project: providing services to taxonomists for standard genome sequencing and annotation.</title>
        <authorList>
            <consortium name="The Broad Institute Genomics Platform"/>
            <consortium name="The Broad Institute Genome Sequencing Center for Infectious Disease"/>
            <person name="Wu L."/>
            <person name="Ma J."/>
        </authorList>
    </citation>
    <scope>NUCLEOTIDE SEQUENCE [LARGE SCALE GENOMIC DNA]</scope>
    <source>
        <strain evidence="6">CGMCC 1.12237</strain>
    </source>
</reference>
<feature type="signal peptide" evidence="3">
    <location>
        <begin position="1"/>
        <end position="19"/>
    </location>
</feature>
<evidence type="ECO:0000256" key="2">
    <source>
        <dbReference type="ARBA" id="ARBA00023008"/>
    </source>
</evidence>
<proteinExistence type="inferred from homology"/>
<sequence>MRKLLFVFILCTLVLSACSSSIPKSGKALADFNYTDQDGNAFGLEDLKGKVWVATFIYTHCETECPMMALNMSELQQDVADEGLEDVHFVAFSIDPEVDTPEILKEYGQKFNADFSTWHFLTGYTQEEIEAYGPKNFNTVIKKPEDSDQVIHMVDFYLVNKKGELIKNYNGMEDVPFDQIVKDIKAALKQK</sequence>
<evidence type="ECO:0000313" key="6">
    <source>
        <dbReference type="Proteomes" id="UP001596147"/>
    </source>
</evidence>
<dbReference type="SUPFAM" id="SSF52833">
    <property type="entry name" value="Thioredoxin-like"/>
    <property type="match status" value="1"/>
</dbReference>
<dbReference type="Proteomes" id="UP001596147">
    <property type="component" value="Unassembled WGS sequence"/>
</dbReference>
<dbReference type="PROSITE" id="PS51257">
    <property type="entry name" value="PROKAR_LIPOPROTEIN"/>
    <property type="match status" value="1"/>
</dbReference>
<accession>A0ABW0LFZ7</accession>
<dbReference type="Gene3D" id="3.40.30.10">
    <property type="entry name" value="Glutaredoxin"/>
    <property type="match status" value="1"/>
</dbReference>
<name>A0ABW0LFZ7_9BACI</name>
<dbReference type="CDD" id="cd02968">
    <property type="entry name" value="SCO"/>
    <property type="match status" value="1"/>
</dbReference>